<comment type="caution">
    <text evidence="3">The sequence shown here is derived from an EMBL/GenBank/DDBJ whole genome shotgun (WGS) entry which is preliminary data.</text>
</comment>
<dbReference type="GeneID" id="303304039"/>
<organism evidence="3 4">
    <name type="scientific">Glutamicibacter ardleyensis</name>
    <dbReference type="NCBI Taxonomy" id="225894"/>
    <lineage>
        <taxon>Bacteria</taxon>
        <taxon>Bacillati</taxon>
        <taxon>Actinomycetota</taxon>
        <taxon>Actinomycetes</taxon>
        <taxon>Micrococcales</taxon>
        <taxon>Micrococcaceae</taxon>
        <taxon>Glutamicibacter</taxon>
    </lineage>
</organism>
<evidence type="ECO:0000313" key="4">
    <source>
        <dbReference type="Proteomes" id="UP000606115"/>
    </source>
</evidence>
<feature type="compositionally biased region" description="Polar residues" evidence="1">
    <location>
        <begin position="107"/>
        <end position="117"/>
    </location>
</feature>
<keyword evidence="2" id="KW-0472">Membrane</keyword>
<sequence length="127" mass="13116">MLTISFWKGAAERAAKTFIQSFVATLLASIGAVVSAWEVPWSGALTAALGVAVLSAVLSLATSVGNADFTAGKAPDATAESDDFSMDQIDEITTVTKYRPAVTKYQATGGNKSTTDSTDFDSVAKGN</sequence>
<accession>A0ABQ2DIR7</accession>
<reference evidence="4" key="1">
    <citation type="journal article" date="2019" name="Int. J. Syst. Evol. Microbiol.">
        <title>The Global Catalogue of Microorganisms (GCM) 10K type strain sequencing project: providing services to taxonomists for standard genome sequencing and annotation.</title>
        <authorList>
            <consortium name="The Broad Institute Genomics Platform"/>
            <consortium name="The Broad Institute Genome Sequencing Center for Infectious Disease"/>
            <person name="Wu L."/>
            <person name="Ma J."/>
        </authorList>
    </citation>
    <scope>NUCLEOTIDE SEQUENCE [LARGE SCALE GENOMIC DNA]</scope>
    <source>
        <strain evidence="4">CGMCC 1.3685</strain>
    </source>
</reference>
<name>A0ABQ2DIR7_9MICC</name>
<proteinExistence type="predicted"/>
<protein>
    <recommendedName>
        <fullName evidence="5">Holin</fullName>
    </recommendedName>
</protein>
<evidence type="ECO:0000313" key="3">
    <source>
        <dbReference type="EMBL" id="GGJ58627.1"/>
    </source>
</evidence>
<gene>
    <name evidence="3" type="ORF">GCM10007173_16720</name>
</gene>
<keyword evidence="4" id="KW-1185">Reference proteome</keyword>
<evidence type="ECO:0000256" key="2">
    <source>
        <dbReference type="SAM" id="Phobius"/>
    </source>
</evidence>
<dbReference type="InterPro" id="IPR020109">
    <property type="entry name" value="Holin_r1t"/>
</dbReference>
<dbReference type="RefSeq" id="WP_188684993.1">
    <property type="nucleotide sequence ID" value="NZ_BMKX01000003.1"/>
</dbReference>
<keyword evidence="2" id="KW-0812">Transmembrane</keyword>
<dbReference type="EMBL" id="BMKX01000003">
    <property type="protein sequence ID" value="GGJ58627.1"/>
    <property type="molecule type" value="Genomic_DNA"/>
</dbReference>
<feature type="region of interest" description="Disordered" evidence="1">
    <location>
        <begin position="107"/>
        <end position="127"/>
    </location>
</feature>
<evidence type="ECO:0000256" key="1">
    <source>
        <dbReference type="SAM" id="MobiDB-lite"/>
    </source>
</evidence>
<evidence type="ECO:0008006" key="5">
    <source>
        <dbReference type="Google" id="ProtNLM"/>
    </source>
</evidence>
<feature type="transmembrane region" description="Helical" evidence="2">
    <location>
        <begin position="43"/>
        <end position="64"/>
    </location>
</feature>
<dbReference type="Proteomes" id="UP000606115">
    <property type="component" value="Unassembled WGS sequence"/>
</dbReference>
<keyword evidence="2" id="KW-1133">Transmembrane helix</keyword>
<feature type="transmembrane region" description="Helical" evidence="2">
    <location>
        <begin position="18"/>
        <end position="37"/>
    </location>
</feature>
<dbReference type="Pfam" id="PF16945">
    <property type="entry name" value="Phage_r1t_holin"/>
    <property type="match status" value="1"/>
</dbReference>